<evidence type="ECO:0000259" key="1">
    <source>
        <dbReference type="Pfam" id="PF13649"/>
    </source>
</evidence>
<proteinExistence type="predicted"/>
<evidence type="ECO:0000313" key="2">
    <source>
        <dbReference type="EMBL" id="KAA1259249.1"/>
    </source>
</evidence>
<dbReference type="InterPro" id="IPR029063">
    <property type="entry name" value="SAM-dependent_MTases_sf"/>
</dbReference>
<dbReference type="RefSeq" id="WP_235033231.1">
    <property type="nucleotide sequence ID" value="NZ_LWSK01000106.1"/>
</dbReference>
<reference evidence="2 3" key="1">
    <citation type="submission" date="2019-08" db="EMBL/GenBank/DDBJ databases">
        <title>Deep-cultivation of Planctomycetes and their phenomic and genomic characterization uncovers novel biology.</title>
        <authorList>
            <person name="Wiegand S."/>
            <person name="Jogler M."/>
            <person name="Boedeker C."/>
            <person name="Pinto D."/>
            <person name="Vollmers J."/>
            <person name="Rivas-Marin E."/>
            <person name="Kohn T."/>
            <person name="Peeters S.H."/>
            <person name="Heuer A."/>
            <person name="Rast P."/>
            <person name="Oberbeckmann S."/>
            <person name="Bunk B."/>
            <person name="Jeske O."/>
            <person name="Meyerdierks A."/>
            <person name="Storesund J.E."/>
            <person name="Kallscheuer N."/>
            <person name="Luecker S."/>
            <person name="Lage O.M."/>
            <person name="Pohl T."/>
            <person name="Merkel B.J."/>
            <person name="Hornburger P."/>
            <person name="Mueller R.-W."/>
            <person name="Bruemmer F."/>
            <person name="Labrenz M."/>
            <person name="Spormann A.M."/>
            <person name="Op Den Camp H."/>
            <person name="Overmann J."/>
            <person name="Amann R."/>
            <person name="Jetten M.S.M."/>
            <person name="Mascher T."/>
            <person name="Medema M.H."/>
            <person name="Devos D.P."/>
            <person name="Kaster A.-K."/>
            <person name="Ovreas L."/>
            <person name="Rohde M."/>
            <person name="Galperin M.Y."/>
            <person name="Jogler C."/>
        </authorList>
    </citation>
    <scope>NUCLEOTIDE SEQUENCE [LARGE SCALE GENOMIC DNA]</scope>
    <source>
        <strain evidence="2 3">LF1</strain>
    </source>
</reference>
<name>A0A5B1CHR3_9BACT</name>
<gene>
    <name evidence="2" type="ORF">LF1_17780</name>
</gene>
<dbReference type="AlphaFoldDB" id="A0A5B1CHR3"/>
<protein>
    <recommendedName>
        <fullName evidence="1">Methyltransferase domain-containing protein</fullName>
    </recommendedName>
</protein>
<keyword evidence="3" id="KW-1185">Reference proteome</keyword>
<dbReference type="SUPFAM" id="SSF53335">
    <property type="entry name" value="S-adenosyl-L-methionine-dependent methyltransferases"/>
    <property type="match status" value="1"/>
</dbReference>
<comment type="caution">
    <text evidence="2">The sequence shown here is derived from an EMBL/GenBank/DDBJ whole genome shotgun (WGS) entry which is preliminary data.</text>
</comment>
<dbReference type="InterPro" id="IPR041698">
    <property type="entry name" value="Methyltransf_25"/>
</dbReference>
<sequence length="246" mass="27160">MFERSRVPELMDDPDLPADVHQQALIGLARLNRFSGISGQLYKHLRRLALARPNRRLRLLDVASGSGDLPISWARRAKRDGIELQIATTDFSDTAVETQLAAARQAGVTIDAIQHDCLKTPLPNGFDLVTCSLFMHHLERHQACGLLQSMQQATEGTILVCDLERTRLNLAMVAVASRILTRSPIVHFDATASVRGAFTMPEFQAMATEALARPVCIRRLFPSRFIMTVDEIAVGEKAVESSVAFA</sequence>
<dbReference type="Gene3D" id="3.40.50.150">
    <property type="entry name" value="Vaccinia Virus protein VP39"/>
    <property type="match status" value="1"/>
</dbReference>
<dbReference type="Pfam" id="PF13649">
    <property type="entry name" value="Methyltransf_25"/>
    <property type="match status" value="1"/>
</dbReference>
<accession>A0A5B1CHR3</accession>
<dbReference type="EMBL" id="VRLW01000001">
    <property type="protein sequence ID" value="KAA1259249.1"/>
    <property type="molecule type" value="Genomic_DNA"/>
</dbReference>
<organism evidence="2 3">
    <name type="scientific">Rubripirellula obstinata</name>
    <dbReference type="NCBI Taxonomy" id="406547"/>
    <lineage>
        <taxon>Bacteria</taxon>
        <taxon>Pseudomonadati</taxon>
        <taxon>Planctomycetota</taxon>
        <taxon>Planctomycetia</taxon>
        <taxon>Pirellulales</taxon>
        <taxon>Pirellulaceae</taxon>
        <taxon>Rubripirellula</taxon>
    </lineage>
</organism>
<evidence type="ECO:0000313" key="3">
    <source>
        <dbReference type="Proteomes" id="UP000322699"/>
    </source>
</evidence>
<dbReference type="Proteomes" id="UP000322699">
    <property type="component" value="Unassembled WGS sequence"/>
</dbReference>
<feature type="domain" description="Methyltransferase" evidence="1">
    <location>
        <begin position="60"/>
        <end position="153"/>
    </location>
</feature>